<name>A0AAV4PTC1_9ARAC</name>
<dbReference type="EMBL" id="BPLQ01003296">
    <property type="protein sequence ID" value="GIX99408.1"/>
    <property type="molecule type" value="Genomic_DNA"/>
</dbReference>
<comment type="caution">
    <text evidence="1">The sequence shown here is derived from an EMBL/GenBank/DDBJ whole genome shotgun (WGS) entry which is preliminary data.</text>
</comment>
<dbReference type="AlphaFoldDB" id="A0AAV4PTC1"/>
<reference evidence="1 2" key="1">
    <citation type="submission" date="2021-06" db="EMBL/GenBank/DDBJ databases">
        <title>Caerostris darwini draft genome.</title>
        <authorList>
            <person name="Kono N."/>
            <person name="Arakawa K."/>
        </authorList>
    </citation>
    <scope>NUCLEOTIDE SEQUENCE [LARGE SCALE GENOMIC DNA]</scope>
</reference>
<accession>A0AAV4PTC1</accession>
<evidence type="ECO:0000313" key="1">
    <source>
        <dbReference type="EMBL" id="GIX99408.1"/>
    </source>
</evidence>
<dbReference type="Proteomes" id="UP001054837">
    <property type="component" value="Unassembled WGS sequence"/>
</dbReference>
<organism evidence="1 2">
    <name type="scientific">Caerostris darwini</name>
    <dbReference type="NCBI Taxonomy" id="1538125"/>
    <lineage>
        <taxon>Eukaryota</taxon>
        <taxon>Metazoa</taxon>
        <taxon>Ecdysozoa</taxon>
        <taxon>Arthropoda</taxon>
        <taxon>Chelicerata</taxon>
        <taxon>Arachnida</taxon>
        <taxon>Araneae</taxon>
        <taxon>Araneomorphae</taxon>
        <taxon>Entelegynae</taxon>
        <taxon>Araneoidea</taxon>
        <taxon>Araneidae</taxon>
        <taxon>Caerostris</taxon>
    </lineage>
</organism>
<sequence length="97" mass="11431">MELVKLNNAEIYIIDLVLHRFEHTNRYRRQFDLSSIYLLKFEIASAIKEGRCQVPLFVSSGPDTNFNEHPFRCPTQRCNPVRKKLPDRKFHSGRLGL</sequence>
<protein>
    <submittedName>
        <fullName evidence="1">Uncharacterized protein</fullName>
    </submittedName>
</protein>
<gene>
    <name evidence="1" type="primary">AVEN_215552_1</name>
    <name evidence="1" type="ORF">CDAR_297281</name>
</gene>
<keyword evidence="2" id="KW-1185">Reference proteome</keyword>
<proteinExistence type="predicted"/>
<evidence type="ECO:0000313" key="2">
    <source>
        <dbReference type="Proteomes" id="UP001054837"/>
    </source>
</evidence>